<evidence type="ECO:0000313" key="2">
    <source>
        <dbReference type="Proteomes" id="UP000324222"/>
    </source>
</evidence>
<proteinExistence type="predicted"/>
<sequence length="94" mass="11016">MSSDLQIRLMIERLMQHKMLHQYRPSGDKGVHGEHYRGDTLGIAWNVPGEYHGNGNNKQQHCNAPQNVSLVLSNYRIEKFPCRSLPWLYRFHVN</sequence>
<organism evidence="1 2">
    <name type="scientific">Portunus trituberculatus</name>
    <name type="common">Swimming crab</name>
    <name type="synonym">Neptunus trituberculatus</name>
    <dbReference type="NCBI Taxonomy" id="210409"/>
    <lineage>
        <taxon>Eukaryota</taxon>
        <taxon>Metazoa</taxon>
        <taxon>Ecdysozoa</taxon>
        <taxon>Arthropoda</taxon>
        <taxon>Crustacea</taxon>
        <taxon>Multicrustacea</taxon>
        <taxon>Malacostraca</taxon>
        <taxon>Eumalacostraca</taxon>
        <taxon>Eucarida</taxon>
        <taxon>Decapoda</taxon>
        <taxon>Pleocyemata</taxon>
        <taxon>Brachyura</taxon>
        <taxon>Eubrachyura</taxon>
        <taxon>Portunoidea</taxon>
        <taxon>Portunidae</taxon>
        <taxon>Portuninae</taxon>
        <taxon>Portunus</taxon>
    </lineage>
</organism>
<dbReference type="Proteomes" id="UP000324222">
    <property type="component" value="Unassembled WGS sequence"/>
</dbReference>
<accession>A0A5B7EWF6</accession>
<name>A0A5B7EWF6_PORTR</name>
<protein>
    <submittedName>
        <fullName evidence="1">Uncharacterized protein</fullName>
    </submittedName>
</protein>
<dbReference type="AlphaFoldDB" id="A0A5B7EWF6"/>
<reference evidence="1 2" key="1">
    <citation type="submission" date="2019-05" db="EMBL/GenBank/DDBJ databases">
        <title>Another draft genome of Portunus trituberculatus and its Hox gene families provides insights of decapod evolution.</title>
        <authorList>
            <person name="Jeong J.-H."/>
            <person name="Song I."/>
            <person name="Kim S."/>
            <person name="Choi T."/>
            <person name="Kim D."/>
            <person name="Ryu S."/>
            <person name="Kim W."/>
        </authorList>
    </citation>
    <scope>NUCLEOTIDE SEQUENCE [LARGE SCALE GENOMIC DNA]</scope>
    <source>
        <tissue evidence="1">Muscle</tissue>
    </source>
</reference>
<evidence type="ECO:0000313" key="1">
    <source>
        <dbReference type="EMBL" id="MPC37213.1"/>
    </source>
</evidence>
<gene>
    <name evidence="1" type="ORF">E2C01_030687</name>
</gene>
<comment type="caution">
    <text evidence="1">The sequence shown here is derived from an EMBL/GenBank/DDBJ whole genome shotgun (WGS) entry which is preliminary data.</text>
</comment>
<dbReference type="EMBL" id="VSRR010003716">
    <property type="protein sequence ID" value="MPC37213.1"/>
    <property type="molecule type" value="Genomic_DNA"/>
</dbReference>
<keyword evidence="2" id="KW-1185">Reference proteome</keyword>